<evidence type="ECO:0000256" key="5">
    <source>
        <dbReference type="SAM" id="MobiDB-lite"/>
    </source>
</evidence>
<evidence type="ECO:0000256" key="2">
    <source>
        <dbReference type="ARBA" id="ARBA00022448"/>
    </source>
</evidence>
<dbReference type="PANTHER" id="PTHR19957:SF124">
    <property type="entry name" value="SYNTAXIN-8"/>
    <property type="match status" value="1"/>
</dbReference>
<sequence length="252" mass="29054">MDLIDTGTDPWIVEYESCEKVAWEIMENLNLRDVEKSSTQTYDALSAKIRIRLKQFGSEVNELKRKLNCASVATSLTPEERERRQRQVELLLTREAQLQDQFNQRKKNENYNSKYSESRDQLMGKTNKKSVFADQGTSSWGDIAGTEEGDFNSRSIDEMKEEQQRLLKEQDEGLESLLKIVTAQSKIARSINDEVEHHNEILVDIADGMERVDGRINRATELVKVIQKKESIWGYWLVAFLLFIAILGVTFA</sequence>
<dbReference type="InterPro" id="IPR045242">
    <property type="entry name" value="Syntaxin"/>
</dbReference>
<dbReference type="InterPro" id="IPR041875">
    <property type="entry name" value="Syntaxin-8_SNARE"/>
</dbReference>
<comment type="subcellular location">
    <subcellularLocation>
        <location evidence="1">Membrane</location>
    </subcellularLocation>
</comment>
<dbReference type="CDD" id="cd15852">
    <property type="entry name" value="SNARE_Syntaxin8"/>
    <property type="match status" value="1"/>
</dbReference>
<name>A0ABR1B417_POLSC</name>
<evidence type="ECO:0000256" key="6">
    <source>
        <dbReference type="SAM" id="Phobius"/>
    </source>
</evidence>
<evidence type="ECO:0000313" key="9">
    <source>
        <dbReference type="Proteomes" id="UP001359485"/>
    </source>
</evidence>
<accession>A0ABR1B417</accession>
<evidence type="ECO:0000256" key="3">
    <source>
        <dbReference type="ARBA" id="ARBA00023054"/>
    </source>
</evidence>
<dbReference type="SMART" id="SM00397">
    <property type="entry name" value="t_SNARE"/>
    <property type="match status" value="1"/>
</dbReference>
<organism evidence="8 9">
    <name type="scientific">Polyplax serrata</name>
    <name type="common">Common mouse louse</name>
    <dbReference type="NCBI Taxonomy" id="468196"/>
    <lineage>
        <taxon>Eukaryota</taxon>
        <taxon>Metazoa</taxon>
        <taxon>Ecdysozoa</taxon>
        <taxon>Arthropoda</taxon>
        <taxon>Hexapoda</taxon>
        <taxon>Insecta</taxon>
        <taxon>Pterygota</taxon>
        <taxon>Neoptera</taxon>
        <taxon>Paraneoptera</taxon>
        <taxon>Psocodea</taxon>
        <taxon>Troctomorpha</taxon>
        <taxon>Phthiraptera</taxon>
        <taxon>Anoplura</taxon>
        <taxon>Polyplacidae</taxon>
        <taxon>Polyplax</taxon>
    </lineage>
</organism>
<dbReference type="SUPFAM" id="SSF58038">
    <property type="entry name" value="SNARE fusion complex"/>
    <property type="match status" value="1"/>
</dbReference>
<feature type="region of interest" description="Disordered" evidence="5">
    <location>
        <begin position="102"/>
        <end position="123"/>
    </location>
</feature>
<gene>
    <name evidence="8" type="ORF">RUM44_004852</name>
</gene>
<dbReference type="EMBL" id="JAWJWF010000004">
    <property type="protein sequence ID" value="KAK6634244.1"/>
    <property type="molecule type" value="Genomic_DNA"/>
</dbReference>
<keyword evidence="6" id="KW-1133">Transmembrane helix</keyword>
<dbReference type="PROSITE" id="PS50192">
    <property type="entry name" value="T_SNARE"/>
    <property type="match status" value="1"/>
</dbReference>
<keyword evidence="9" id="KW-1185">Reference proteome</keyword>
<reference evidence="8 9" key="1">
    <citation type="submission" date="2023-09" db="EMBL/GenBank/DDBJ databases">
        <title>Genomes of two closely related lineages of the louse Polyplax serrata with different host specificities.</title>
        <authorList>
            <person name="Martinu J."/>
            <person name="Tarabai H."/>
            <person name="Stefka J."/>
            <person name="Hypsa V."/>
        </authorList>
    </citation>
    <scope>NUCLEOTIDE SEQUENCE [LARGE SCALE GENOMIC DNA]</scope>
    <source>
        <strain evidence="8">98ZLc_SE</strain>
    </source>
</reference>
<dbReference type="Proteomes" id="UP001359485">
    <property type="component" value="Unassembled WGS sequence"/>
</dbReference>
<evidence type="ECO:0000259" key="7">
    <source>
        <dbReference type="PROSITE" id="PS50192"/>
    </source>
</evidence>
<keyword evidence="3" id="KW-0175">Coiled coil</keyword>
<proteinExistence type="predicted"/>
<dbReference type="InterPro" id="IPR000727">
    <property type="entry name" value="T_SNARE_dom"/>
</dbReference>
<evidence type="ECO:0000313" key="8">
    <source>
        <dbReference type="EMBL" id="KAK6634244.1"/>
    </source>
</evidence>
<protein>
    <recommendedName>
        <fullName evidence="7">t-SNARE coiled-coil homology domain-containing protein</fullName>
    </recommendedName>
</protein>
<feature type="transmembrane region" description="Helical" evidence="6">
    <location>
        <begin position="233"/>
        <end position="251"/>
    </location>
</feature>
<comment type="caution">
    <text evidence="8">The sequence shown here is derived from an EMBL/GenBank/DDBJ whole genome shotgun (WGS) entry which is preliminary data.</text>
</comment>
<evidence type="ECO:0000256" key="4">
    <source>
        <dbReference type="ARBA" id="ARBA00023136"/>
    </source>
</evidence>
<evidence type="ECO:0000256" key="1">
    <source>
        <dbReference type="ARBA" id="ARBA00004370"/>
    </source>
</evidence>
<keyword evidence="4 6" id="KW-0472">Membrane</keyword>
<keyword evidence="2" id="KW-0813">Transport</keyword>
<dbReference type="PANTHER" id="PTHR19957">
    <property type="entry name" value="SYNTAXIN"/>
    <property type="match status" value="1"/>
</dbReference>
<feature type="domain" description="T-SNARE coiled-coil homology" evidence="7">
    <location>
        <begin position="164"/>
        <end position="226"/>
    </location>
</feature>
<dbReference type="Gene3D" id="1.20.5.110">
    <property type="match status" value="1"/>
</dbReference>
<keyword evidence="6" id="KW-0812">Transmembrane</keyword>